<gene>
    <name evidence="2" type="ORF">SAMN02745189_02486</name>
</gene>
<keyword evidence="3" id="KW-1185">Reference proteome</keyword>
<feature type="coiled-coil region" evidence="1">
    <location>
        <begin position="61"/>
        <end position="102"/>
    </location>
</feature>
<dbReference type="OrthoDB" id="2418595at2"/>
<dbReference type="Proteomes" id="UP000184206">
    <property type="component" value="Unassembled WGS sequence"/>
</dbReference>
<dbReference type="EMBL" id="FRCF01000016">
    <property type="protein sequence ID" value="SHM61989.1"/>
    <property type="molecule type" value="Genomic_DNA"/>
</dbReference>
<name>A0A1M7K9L1_9BACL</name>
<dbReference type="STRING" id="1123231.SAMN02745189_02486"/>
<sequence>MKNKLIPAILIGAGIGALVSLIDKNTRNTVMSSGKELGYYAKHPEEAKDKLQSSSGGSSKFDHLKDEIMFWKDTVEQIRRENPELEKQIMDAKDTLMEKREQKKSQ</sequence>
<keyword evidence="1" id="KW-0175">Coiled coil</keyword>
<reference evidence="2 3" key="1">
    <citation type="submission" date="2016-11" db="EMBL/GenBank/DDBJ databases">
        <authorList>
            <person name="Jaros S."/>
            <person name="Januszkiewicz K."/>
            <person name="Wedrychowicz H."/>
        </authorList>
    </citation>
    <scope>NUCLEOTIDE SEQUENCE [LARGE SCALE GENOMIC DNA]</scope>
    <source>
        <strain evidence="2 3">DSM 16010</strain>
    </source>
</reference>
<evidence type="ECO:0000313" key="2">
    <source>
        <dbReference type="EMBL" id="SHM61989.1"/>
    </source>
</evidence>
<proteinExistence type="predicted"/>
<evidence type="ECO:0000256" key="1">
    <source>
        <dbReference type="SAM" id="Coils"/>
    </source>
</evidence>
<evidence type="ECO:0008006" key="4">
    <source>
        <dbReference type="Google" id="ProtNLM"/>
    </source>
</evidence>
<protein>
    <recommendedName>
        <fullName evidence="4">Gas vesicle protein</fullName>
    </recommendedName>
</protein>
<organism evidence="2 3">
    <name type="scientific">Lacicoccus alkaliphilus DSM 16010</name>
    <dbReference type="NCBI Taxonomy" id="1123231"/>
    <lineage>
        <taxon>Bacteria</taxon>
        <taxon>Bacillati</taxon>
        <taxon>Bacillota</taxon>
        <taxon>Bacilli</taxon>
        <taxon>Bacillales</taxon>
        <taxon>Salinicoccaceae</taxon>
        <taxon>Lacicoccus</taxon>
    </lineage>
</organism>
<accession>A0A1M7K9L1</accession>
<evidence type="ECO:0000313" key="3">
    <source>
        <dbReference type="Proteomes" id="UP000184206"/>
    </source>
</evidence>
<dbReference type="AlphaFoldDB" id="A0A1M7K9L1"/>
<dbReference type="RefSeq" id="WP_072710888.1">
    <property type="nucleotide sequence ID" value="NZ_FRCF01000016.1"/>
</dbReference>